<dbReference type="Proteomes" id="UP000244905">
    <property type="component" value="Unassembled WGS sequence"/>
</dbReference>
<reference evidence="2" key="1">
    <citation type="submission" date="2018-02" db="EMBL/GenBank/DDBJ databases">
        <authorList>
            <person name="Clavel T."/>
            <person name="Strowig T."/>
        </authorList>
    </citation>
    <scope>NUCLEOTIDE SEQUENCE [LARGE SCALE GENOMIC DNA]</scope>
    <source>
        <strain evidence="2">DSM 103720</strain>
    </source>
</reference>
<evidence type="ECO:0000313" key="1">
    <source>
        <dbReference type="EMBL" id="PWB01669.1"/>
    </source>
</evidence>
<organism evidence="1 2">
    <name type="scientific">Duncaniella muris</name>
    <dbReference type="NCBI Taxonomy" id="2094150"/>
    <lineage>
        <taxon>Bacteria</taxon>
        <taxon>Pseudomonadati</taxon>
        <taxon>Bacteroidota</taxon>
        <taxon>Bacteroidia</taxon>
        <taxon>Bacteroidales</taxon>
        <taxon>Muribaculaceae</taxon>
        <taxon>Duncaniella</taxon>
    </lineage>
</organism>
<evidence type="ECO:0000313" key="2">
    <source>
        <dbReference type="Proteomes" id="UP000244905"/>
    </source>
</evidence>
<proteinExistence type="predicted"/>
<name>A0A2V1IK90_9BACT</name>
<sequence>MSDKYGVINIPQWMIDATPMPRLPRKQKKRIIKTAGRENYRLILQHMRKVYAMFGYRKFNIKELK</sequence>
<protein>
    <submittedName>
        <fullName evidence="1">Uncharacterized protein</fullName>
    </submittedName>
</protein>
<keyword evidence="2" id="KW-1185">Reference proteome</keyword>
<accession>A0A2V1IK90</accession>
<gene>
    <name evidence="1" type="ORF">C5O23_08955</name>
</gene>
<comment type="caution">
    <text evidence="1">The sequence shown here is derived from an EMBL/GenBank/DDBJ whole genome shotgun (WGS) entry which is preliminary data.</text>
</comment>
<dbReference type="GeneID" id="82526468"/>
<dbReference type="AlphaFoldDB" id="A0A2V1IK90"/>
<dbReference type="EMBL" id="PUEC01000019">
    <property type="protein sequence ID" value="PWB01669.1"/>
    <property type="molecule type" value="Genomic_DNA"/>
</dbReference>
<dbReference type="RefSeq" id="WP_107032603.1">
    <property type="nucleotide sequence ID" value="NZ_PUEC01000019.1"/>
</dbReference>